<proteinExistence type="predicted"/>
<dbReference type="EMBL" id="NKXS01000228">
    <property type="protein sequence ID" value="PIN25490.1"/>
    <property type="molecule type" value="Genomic_DNA"/>
</dbReference>
<evidence type="ECO:0000313" key="2">
    <source>
        <dbReference type="Proteomes" id="UP000231279"/>
    </source>
</evidence>
<name>A0A2G9I771_9LAMI</name>
<protein>
    <submittedName>
        <fullName evidence="1">Uncharacterized protein</fullName>
    </submittedName>
</protein>
<dbReference type="AlphaFoldDB" id="A0A2G9I771"/>
<organism evidence="1 2">
    <name type="scientific">Handroanthus impetiginosus</name>
    <dbReference type="NCBI Taxonomy" id="429701"/>
    <lineage>
        <taxon>Eukaryota</taxon>
        <taxon>Viridiplantae</taxon>
        <taxon>Streptophyta</taxon>
        <taxon>Embryophyta</taxon>
        <taxon>Tracheophyta</taxon>
        <taxon>Spermatophyta</taxon>
        <taxon>Magnoliopsida</taxon>
        <taxon>eudicotyledons</taxon>
        <taxon>Gunneridae</taxon>
        <taxon>Pentapetalae</taxon>
        <taxon>asterids</taxon>
        <taxon>lamiids</taxon>
        <taxon>Lamiales</taxon>
        <taxon>Bignoniaceae</taxon>
        <taxon>Crescentiina</taxon>
        <taxon>Tabebuia alliance</taxon>
        <taxon>Handroanthus</taxon>
    </lineage>
</organism>
<gene>
    <name evidence="1" type="ORF">CDL12_01779</name>
</gene>
<accession>A0A2G9I771</accession>
<reference evidence="2" key="1">
    <citation type="journal article" date="2018" name="Gigascience">
        <title>Genome assembly of the Pink Ipe (Handroanthus impetiginosus, Bignoniaceae), a highly valued, ecologically keystone Neotropical timber forest tree.</title>
        <authorList>
            <person name="Silva-Junior O.B."/>
            <person name="Grattapaglia D."/>
            <person name="Novaes E."/>
            <person name="Collevatti R.G."/>
        </authorList>
    </citation>
    <scope>NUCLEOTIDE SEQUENCE [LARGE SCALE GENOMIC DNA]</scope>
    <source>
        <strain evidence="2">cv. UFG-1</strain>
    </source>
</reference>
<sequence length="75" mass="9072">MVENLTTRHFFLHFFEFFLLDPAADNYKVKIARIRPHLPHVFSCYWLKDNVHIIISHVQILSPVLHNIKKKYIEK</sequence>
<keyword evidence="2" id="KW-1185">Reference proteome</keyword>
<comment type="caution">
    <text evidence="1">The sequence shown here is derived from an EMBL/GenBank/DDBJ whole genome shotgun (WGS) entry which is preliminary data.</text>
</comment>
<evidence type="ECO:0000313" key="1">
    <source>
        <dbReference type="EMBL" id="PIN25490.1"/>
    </source>
</evidence>
<dbReference type="Proteomes" id="UP000231279">
    <property type="component" value="Unassembled WGS sequence"/>
</dbReference>